<protein>
    <submittedName>
        <fullName evidence="2">Uncharacterized protein</fullName>
    </submittedName>
</protein>
<gene>
    <name evidence="2" type="ORF">J2W31_005923</name>
</gene>
<proteinExistence type="predicted"/>
<sequence length="437" mass="48012">MSLLAQFPRLTAYDPGVVGEGGLDPLGLGAIADRLADVLVPGLRARMNQPRFVSLTAIGAMAYQELHKLTADEGKTTVDLAFEWLVVEAMVRHSRRGDQAQPRNVGLPGNEKAQRALKGGNRVSRRTYLNGPRVFGFTGIYRPFSRDANVLTLEDQLGENAAVLVRAWEVDRKLNGYVDRVHSTPGGKLRKEIAEACKRSLEEAECSAPIHGQLLRELSDHLAPKAAGVKEREALRRLVSQSDHEIRNDLVAMLTARPPAEGTPQRAIALELLASAAGATRVALQAVIDYEEAASALDRIFRRFLAFACNHHGAIVSPGEALGTPSLAQVAEEIGTLAQRAVDSVAQLGDAQLASDTADAFRLFAGPLSTSQFFDAIVERHEEVQTDKRKLAWLDRIGADWTVRTPYRNRDEKFVDEEWAHPMRLETLSRFLMETAT</sequence>
<feature type="region of interest" description="Disordered" evidence="1">
    <location>
        <begin position="97"/>
        <end position="119"/>
    </location>
</feature>
<organism evidence="2 3">
    <name type="scientific">Variovorax boronicumulans</name>
    <dbReference type="NCBI Taxonomy" id="436515"/>
    <lineage>
        <taxon>Bacteria</taxon>
        <taxon>Pseudomonadati</taxon>
        <taxon>Pseudomonadota</taxon>
        <taxon>Betaproteobacteria</taxon>
        <taxon>Burkholderiales</taxon>
        <taxon>Comamonadaceae</taxon>
        <taxon>Variovorax</taxon>
    </lineage>
</organism>
<name>A0AAW8D319_9BURK</name>
<comment type="caution">
    <text evidence="2">The sequence shown here is derived from an EMBL/GenBank/DDBJ whole genome shotgun (WGS) entry which is preliminary data.</text>
</comment>
<evidence type="ECO:0000256" key="1">
    <source>
        <dbReference type="SAM" id="MobiDB-lite"/>
    </source>
</evidence>
<reference evidence="2" key="1">
    <citation type="submission" date="2023-07" db="EMBL/GenBank/DDBJ databases">
        <title>Sorghum-associated microbial communities from plants grown in Nebraska, USA.</title>
        <authorList>
            <person name="Schachtman D."/>
        </authorList>
    </citation>
    <scope>NUCLEOTIDE SEQUENCE</scope>
    <source>
        <strain evidence="2">DS3754</strain>
    </source>
</reference>
<accession>A0AAW8D319</accession>
<dbReference type="RefSeq" id="WP_307686973.1">
    <property type="nucleotide sequence ID" value="NZ_JAUSRD010000021.1"/>
</dbReference>
<dbReference type="AlphaFoldDB" id="A0AAW8D319"/>
<evidence type="ECO:0000313" key="3">
    <source>
        <dbReference type="Proteomes" id="UP001242045"/>
    </source>
</evidence>
<dbReference type="Proteomes" id="UP001242045">
    <property type="component" value="Unassembled WGS sequence"/>
</dbReference>
<evidence type="ECO:0000313" key="2">
    <source>
        <dbReference type="EMBL" id="MDP9896782.1"/>
    </source>
</evidence>
<dbReference type="EMBL" id="JAUSRD010000021">
    <property type="protein sequence ID" value="MDP9896782.1"/>
    <property type="molecule type" value="Genomic_DNA"/>
</dbReference>